<evidence type="ECO:0000313" key="3">
    <source>
        <dbReference type="EMBL" id="KXV68107.1"/>
    </source>
</evidence>
<evidence type="ECO:0000313" key="2">
    <source>
        <dbReference type="EMBL" id="KXV15182.1"/>
    </source>
</evidence>
<organism evidence="2 5">
    <name type="scientific">Acetobacter malorum</name>
    <dbReference type="NCBI Taxonomy" id="178901"/>
    <lineage>
        <taxon>Bacteria</taxon>
        <taxon>Pseudomonadati</taxon>
        <taxon>Pseudomonadota</taxon>
        <taxon>Alphaproteobacteria</taxon>
        <taxon>Acetobacterales</taxon>
        <taxon>Acetobacteraceae</taxon>
        <taxon>Acetobacter</taxon>
    </lineage>
</organism>
<sequence>MVLPMSETKKTSEKIPVFFDADRPGESNNFALQSLLIAAERNFTAGRRSRVQKHSTTCSDSRDRSSPVTDDCLHLEMMLLERQHLQLLACQRTSGRQFLDFLRPFDLQTLDDLGSVRRKLHDQIHAQPLTSLDRALELQDLYQERDLWRLQMRIADIGTRLKTAMPRYGFSEYSAIRATIIEEGCRYIGRAVHIAARLSLHHPDIPISWERCLSVFQAGRRGIDPFSTVDDYVMEPSTPSRMLRKRKREAREKWEAINKLDDNEKRKAIEQMEAREKWEASKREKNHLSKRTLDEIKKHFGPVAHILAAMDVLACRAYLPIHPTDDVWPPYRPTCETDPGYLTAGRSFMDDPRDGGMTRATLGYALWFQDWGLKKPSAPGSRTLLEDSDIAWLQSDLSLPEVIGQELDVIRDDGSIARQDPVYGYAYDPHLYNDRIEDAADKAGMAAPELPSPDVSLVATDMGEKEKPAYMKPPALILPPLPKKILDILRDYEPQHSKPE</sequence>
<accession>A0A149RML2</accession>
<dbReference type="EMBL" id="LHZF01000167">
    <property type="protein sequence ID" value="KXV15182.1"/>
    <property type="molecule type" value="Genomic_DNA"/>
</dbReference>
<comment type="caution">
    <text evidence="2">The sequence shown here is derived from an EMBL/GenBank/DDBJ whole genome shotgun (WGS) entry which is preliminary data.</text>
</comment>
<proteinExistence type="predicted"/>
<gene>
    <name evidence="2" type="ORF">AD933_09365</name>
    <name evidence="3" type="ORF">AD951_13175</name>
</gene>
<dbReference type="EMBL" id="LHZX01000313">
    <property type="protein sequence ID" value="KXV68107.1"/>
    <property type="molecule type" value="Genomic_DNA"/>
</dbReference>
<protein>
    <submittedName>
        <fullName evidence="2">Uncharacterized protein</fullName>
    </submittedName>
</protein>
<evidence type="ECO:0000313" key="4">
    <source>
        <dbReference type="Proteomes" id="UP000075377"/>
    </source>
</evidence>
<dbReference type="AlphaFoldDB" id="A0A149RML2"/>
<dbReference type="Proteomes" id="UP000075377">
    <property type="component" value="Unassembled WGS sequence"/>
</dbReference>
<evidence type="ECO:0000256" key="1">
    <source>
        <dbReference type="SAM" id="MobiDB-lite"/>
    </source>
</evidence>
<dbReference type="Proteomes" id="UP000075526">
    <property type="component" value="Unassembled WGS sequence"/>
</dbReference>
<dbReference type="PATRIC" id="fig|178901.13.peg.2763"/>
<evidence type="ECO:0000313" key="5">
    <source>
        <dbReference type="Proteomes" id="UP000075526"/>
    </source>
</evidence>
<name>A0A149RML2_9PROT</name>
<feature type="region of interest" description="Disordered" evidence="1">
    <location>
        <begin position="48"/>
        <end position="67"/>
    </location>
</feature>
<reference evidence="4 5" key="1">
    <citation type="submission" date="2015-06" db="EMBL/GenBank/DDBJ databases">
        <title>Improved classification and identification of acetic acid bacteria using matrix-assisted laser desorption/ionization time-of-flight mass spectrometry; Gluconobacter nephelii and Gluconobacter uchimurae are later heterotypic synonyms of Gluconobacter japonicus and Gluconobacter oxydans, respectively.</title>
        <authorList>
            <person name="Li L."/>
            <person name="Cleenwerck I."/>
            <person name="De Vuyst L."/>
            <person name="Vandamme P."/>
        </authorList>
    </citation>
    <scope>NUCLEOTIDE SEQUENCE [LARGE SCALE GENOMIC DNA]</scope>
    <source>
        <strain evidence="2 5">LMG 1552</strain>
        <strain evidence="3 4">LMG 1699</strain>
    </source>
</reference>